<keyword evidence="3" id="KW-1185">Reference proteome</keyword>
<evidence type="ECO:0000313" key="2">
    <source>
        <dbReference type="EMBL" id="KAH7304955.1"/>
    </source>
</evidence>
<dbReference type="PANTHER" id="PTHR43305:SF1">
    <property type="entry name" value="FAMILY N-ACETYLTRANSFERASE, PUTATIVE (AFU_ORTHOLOGUE AFUA_2G01380)-RELATED"/>
    <property type="match status" value="1"/>
</dbReference>
<dbReference type="PROSITE" id="PS51186">
    <property type="entry name" value="GNAT"/>
    <property type="match status" value="1"/>
</dbReference>
<organism evidence="2 3">
    <name type="scientific">Stachybotrys elegans</name>
    <dbReference type="NCBI Taxonomy" id="80388"/>
    <lineage>
        <taxon>Eukaryota</taxon>
        <taxon>Fungi</taxon>
        <taxon>Dikarya</taxon>
        <taxon>Ascomycota</taxon>
        <taxon>Pezizomycotina</taxon>
        <taxon>Sordariomycetes</taxon>
        <taxon>Hypocreomycetidae</taxon>
        <taxon>Hypocreales</taxon>
        <taxon>Stachybotryaceae</taxon>
        <taxon>Stachybotrys</taxon>
    </lineage>
</organism>
<feature type="domain" description="N-acetyltransferase" evidence="1">
    <location>
        <begin position="6"/>
        <end position="173"/>
    </location>
</feature>
<dbReference type="InterPro" id="IPR052777">
    <property type="entry name" value="Acetyltransferase_Enz"/>
</dbReference>
<dbReference type="Pfam" id="PF00583">
    <property type="entry name" value="Acetyltransf_1"/>
    <property type="match status" value="1"/>
</dbReference>
<dbReference type="EMBL" id="JAGPNK010000020">
    <property type="protein sequence ID" value="KAH7304955.1"/>
    <property type="molecule type" value="Genomic_DNA"/>
</dbReference>
<gene>
    <name evidence="2" type="ORF">B0I35DRAFT_414170</name>
</gene>
<name>A0A8K0SAQ2_9HYPO</name>
<evidence type="ECO:0000259" key="1">
    <source>
        <dbReference type="PROSITE" id="PS51186"/>
    </source>
</evidence>
<proteinExistence type="predicted"/>
<dbReference type="Proteomes" id="UP000813444">
    <property type="component" value="Unassembled WGS sequence"/>
</dbReference>
<dbReference type="GO" id="GO:0016747">
    <property type="term" value="F:acyltransferase activity, transferring groups other than amino-acyl groups"/>
    <property type="evidence" value="ECO:0007669"/>
    <property type="project" value="InterPro"/>
</dbReference>
<protein>
    <submittedName>
        <fullName evidence="2">Acyl-CoA N-acyltransferase</fullName>
    </submittedName>
</protein>
<dbReference type="PANTHER" id="PTHR43305">
    <property type="entry name" value="FAMILY N-ACETYLTRANSFERASE, PUTATIVE (AFU_ORTHOLOGUE AFUA_2G01380)-RELATED"/>
    <property type="match status" value="1"/>
</dbReference>
<dbReference type="InterPro" id="IPR016181">
    <property type="entry name" value="Acyl_CoA_acyltransferase"/>
</dbReference>
<dbReference type="Gene3D" id="3.40.630.30">
    <property type="match status" value="1"/>
</dbReference>
<evidence type="ECO:0000313" key="3">
    <source>
        <dbReference type="Proteomes" id="UP000813444"/>
    </source>
</evidence>
<sequence length="177" mass="19146">MGTSTVIIRPATTAEDLVAVAKGFQTFADGLGVDLSFQNFAAEVAGLPGKYASPTGALLIAVDSITDEVLGCVGLRPIEIAPEYKTTPGRHCEVKRLFVYPEARGRSVGRLLVRELVRIAQAQGYDGMVLDTLARLVPAVRLYRSEGFVEIARYYFNSIEKDEPVVYLRLPLGPSGA</sequence>
<reference evidence="2" key="1">
    <citation type="journal article" date="2021" name="Nat. Commun.">
        <title>Genetic determinants of endophytism in the Arabidopsis root mycobiome.</title>
        <authorList>
            <person name="Mesny F."/>
            <person name="Miyauchi S."/>
            <person name="Thiergart T."/>
            <person name="Pickel B."/>
            <person name="Atanasova L."/>
            <person name="Karlsson M."/>
            <person name="Huettel B."/>
            <person name="Barry K.W."/>
            <person name="Haridas S."/>
            <person name="Chen C."/>
            <person name="Bauer D."/>
            <person name="Andreopoulos W."/>
            <person name="Pangilinan J."/>
            <person name="LaButti K."/>
            <person name="Riley R."/>
            <person name="Lipzen A."/>
            <person name="Clum A."/>
            <person name="Drula E."/>
            <person name="Henrissat B."/>
            <person name="Kohler A."/>
            <person name="Grigoriev I.V."/>
            <person name="Martin F.M."/>
            <person name="Hacquard S."/>
        </authorList>
    </citation>
    <scope>NUCLEOTIDE SEQUENCE</scope>
    <source>
        <strain evidence="2">MPI-CAGE-CH-0235</strain>
    </source>
</reference>
<dbReference type="AlphaFoldDB" id="A0A8K0SAQ2"/>
<accession>A0A8K0SAQ2</accession>
<comment type="caution">
    <text evidence="2">The sequence shown here is derived from an EMBL/GenBank/DDBJ whole genome shotgun (WGS) entry which is preliminary data.</text>
</comment>
<dbReference type="CDD" id="cd04301">
    <property type="entry name" value="NAT_SF"/>
    <property type="match status" value="1"/>
</dbReference>
<dbReference type="InterPro" id="IPR000182">
    <property type="entry name" value="GNAT_dom"/>
</dbReference>
<dbReference type="SUPFAM" id="SSF55729">
    <property type="entry name" value="Acyl-CoA N-acyltransferases (Nat)"/>
    <property type="match status" value="1"/>
</dbReference>
<dbReference type="OrthoDB" id="41532at2759"/>